<gene>
    <name evidence="2" type="ORF">PQ465_20195</name>
</gene>
<proteinExistence type="predicted"/>
<keyword evidence="1" id="KW-0472">Membrane</keyword>
<keyword evidence="1" id="KW-0812">Transmembrane</keyword>
<feature type="transmembrane region" description="Helical" evidence="1">
    <location>
        <begin position="124"/>
        <end position="142"/>
    </location>
</feature>
<name>A0ABY7WHD8_9SPHI</name>
<evidence type="ECO:0000256" key="1">
    <source>
        <dbReference type="SAM" id="Phobius"/>
    </source>
</evidence>
<keyword evidence="1" id="KW-1133">Transmembrane helix</keyword>
<dbReference type="EMBL" id="CP117880">
    <property type="protein sequence ID" value="WDF68603.1"/>
    <property type="molecule type" value="Genomic_DNA"/>
</dbReference>
<dbReference type="Proteomes" id="UP001221558">
    <property type="component" value="Chromosome"/>
</dbReference>
<sequence length="204" mass="24281">MDGLDLLKKHWDNDNFPKIDKEEIKRMRYKSSSSIVKWIFIISVIELAVGLLLSFCFITTEPDEHALLYDVVYNIYNVIFYLVIGYFIYKFFSSYRNIRNTTSTKVLLKTILDTRKHVNNYIQFNIYCITFAFVLVSIEKIVVTLTNQLAPKAYYIVASFIVIVLLFYALFLYIVRLYYKFLYRRLVSKLDNNYEELLKIDEPA</sequence>
<evidence type="ECO:0000313" key="2">
    <source>
        <dbReference type="EMBL" id="WDF68603.1"/>
    </source>
</evidence>
<reference evidence="2 3" key="1">
    <citation type="submission" date="2023-02" db="EMBL/GenBank/DDBJ databases">
        <title>Genome sequence of Sphingobacterium sp. KACC 22765.</title>
        <authorList>
            <person name="Kim S."/>
            <person name="Heo J."/>
            <person name="Kwon S.-W."/>
        </authorList>
    </citation>
    <scope>NUCLEOTIDE SEQUENCE [LARGE SCALE GENOMIC DNA]</scope>
    <source>
        <strain evidence="2 3">KACC 22765</strain>
    </source>
</reference>
<feature type="transmembrane region" description="Helical" evidence="1">
    <location>
        <begin position="35"/>
        <end position="60"/>
    </location>
</feature>
<feature type="transmembrane region" description="Helical" evidence="1">
    <location>
        <begin position="154"/>
        <end position="179"/>
    </location>
</feature>
<dbReference type="RefSeq" id="WP_274267336.1">
    <property type="nucleotide sequence ID" value="NZ_CP117880.1"/>
</dbReference>
<protein>
    <submittedName>
        <fullName evidence="2">Uncharacterized protein</fullName>
    </submittedName>
</protein>
<evidence type="ECO:0000313" key="3">
    <source>
        <dbReference type="Proteomes" id="UP001221558"/>
    </source>
</evidence>
<keyword evidence="3" id="KW-1185">Reference proteome</keyword>
<feature type="transmembrane region" description="Helical" evidence="1">
    <location>
        <begin position="66"/>
        <end position="89"/>
    </location>
</feature>
<organism evidence="2 3">
    <name type="scientific">Sphingobacterium oryzagri</name>
    <dbReference type="NCBI Taxonomy" id="3025669"/>
    <lineage>
        <taxon>Bacteria</taxon>
        <taxon>Pseudomonadati</taxon>
        <taxon>Bacteroidota</taxon>
        <taxon>Sphingobacteriia</taxon>
        <taxon>Sphingobacteriales</taxon>
        <taxon>Sphingobacteriaceae</taxon>
        <taxon>Sphingobacterium</taxon>
    </lineage>
</organism>
<accession>A0ABY7WHD8</accession>